<dbReference type="GO" id="GO:0071897">
    <property type="term" value="P:DNA biosynthetic process"/>
    <property type="evidence" value="ECO:0007669"/>
    <property type="project" value="UniProtKB-ARBA"/>
</dbReference>
<feature type="signal peptide" evidence="1">
    <location>
        <begin position="1"/>
        <end position="19"/>
    </location>
</feature>
<dbReference type="InterPro" id="IPR036691">
    <property type="entry name" value="Endo/exonu/phosph_ase_sf"/>
</dbReference>
<dbReference type="GO" id="GO:0003824">
    <property type="term" value="F:catalytic activity"/>
    <property type="evidence" value="ECO:0007669"/>
    <property type="project" value="InterPro"/>
</dbReference>
<dbReference type="PANTHER" id="PTHR19446">
    <property type="entry name" value="REVERSE TRANSCRIPTASES"/>
    <property type="match status" value="1"/>
</dbReference>
<dbReference type="InterPro" id="IPR005135">
    <property type="entry name" value="Endo/exonuclease/phosphatase"/>
</dbReference>
<dbReference type="InterPro" id="IPR043502">
    <property type="entry name" value="DNA/RNA_pol_sf"/>
</dbReference>
<evidence type="ECO:0000313" key="3">
    <source>
        <dbReference type="EMBL" id="KAF0749207.1"/>
    </source>
</evidence>
<dbReference type="PROSITE" id="PS50878">
    <property type="entry name" value="RT_POL"/>
    <property type="match status" value="1"/>
</dbReference>
<feature type="domain" description="Reverse transcriptase" evidence="2">
    <location>
        <begin position="367"/>
        <end position="633"/>
    </location>
</feature>
<evidence type="ECO:0000259" key="2">
    <source>
        <dbReference type="PROSITE" id="PS50878"/>
    </source>
</evidence>
<dbReference type="Gene3D" id="3.60.10.10">
    <property type="entry name" value="Endonuclease/exonuclease/phosphatase"/>
    <property type="match status" value="1"/>
</dbReference>
<dbReference type="EMBL" id="VUJU01006186">
    <property type="protein sequence ID" value="KAF0749207.1"/>
    <property type="molecule type" value="Genomic_DNA"/>
</dbReference>
<sequence length="782" mass="89625">MGAWLLYFLIVNNTSLTVASIYSPSKHNVTNTQFKEYFNTIKNNFIIGGDYNAKHQPWGCPPPGPTYWQSSSSKNPDILDIFVSKIPNNLYCTTKNILDLNSDHSSVLLTLNTTPTKKETPHLFNKFTNHHQFHDLVNAEIQLNIKLKTPEDIDLAVNNLTNIIQRAAWSATDTNPSPSILDSLPMYIRTKISEKRRARALFQRTRLPSHRQNYNHLSNSLKKILVKFKSTTLQNHLSNLSPKEDSLWKTTKQILRYKAPNLPIKKSDGSLACSDTEKADLFKLHLFNTFQPHSNISDDAHLNRVDEFLNSPLPVSLPVKPFTPNDIKYTIQKSSLNKSPGFDLITAEVARSLPKRAIVHISHIYNAILRLSYFPLLWKFSTIILVPKPNKRPDLTSSYRPISLLPFFAKILERLILKRILPIIIENNVLPDTQFGFRASHSTIHQVHRIIDAISYALEQKLYCTCVFLDISQAFDRVWHDGLLYKLKKFLPPAYYLIIKSYFIERHFQIRYGSAFSDIAVINAGVPQGGILSPILYNIYASDQPTTPFTSVADYADDKAIISINNNPLTASSNLQNHLAYMENWFTIWRFKVNQSKSIHTTFTLRQAPCPNVSLYGTPIPTSPTVKYLGLTLDQRLTWAHHIRAKRLALNNRLRMLKTVLCNNKYTSTFTKLLIYKSLLKPMWTYGLQLWGSAKKTNVNKIQAFQNIVLRKLTNSPPYVSNFSLHSDLKLKTIAEESKCFYKRFLNHLSTHSNPLIKKLASATIPGNPPRRLKRKWCRDLL</sequence>
<reference evidence="3 4" key="1">
    <citation type="submission" date="2019-08" db="EMBL/GenBank/DDBJ databases">
        <title>Whole genome of Aphis craccivora.</title>
        <authorList>
            <person name="Voronova N.V."/>
            <person name="Shulinski R.S."/>
            <person name="Bandarenka Y.V."/>
            <person name="Zhorov D.G."/>
            <person name="Warner D."/>
        </authorList>
    </citation>
    <scope>NUCLEOTIDE SEQUENCE [LARGE SCALE GENOMIC DNA]</scope>
    <source>
        <strain evidence="3">180601</strain>
        <tissue evidence="3">Whole Body</tissue>
    </source>
</reference>
<dbReference type="SUPFAM" id="SSF56672">
    <property type="entry name" value="DNA/RNA polymerases"/>
    <property type="match status" value="1"/>
</dbReference>
<comment type="caution">
    <text evidence="3">The sequence shown here is derived from an EMBL/GenBank/DDBJ whole genome shotgun (WGS) entry which is preliminary data.</text>
</comment>
<organism evidence="3 4">
    <name type="scientific">Aphis craccivora</name>
    <name type="common">Cowpea aphid</name>
    <dbReference type="NCBI Taxonomy" id="307492"/>
    <lineage>
        <taxon>Eukaryota</taxon>
        <taxon>Metazoa</taxon>
        <taxon>Ecdysozoa</taxon>
        <taxon>Arthropoda</taxon>
        <taxon>Hexapoda</taxon>
        <taxon>Insecta</taxon>
        <taxon>Pterygota</taxon>
        <taxon>Neoptera</taxon>
        <taxon>Paraneoptera</taxon>
        <taxon>Hemiptera</taxon>
        <taxon>Sternorrhyncha</taxon>
        <taxon>Aphidomorpha</taxon>
        <taxon>Aphidoidea</taxon>
        <taxon>Aphididae</taxon>
        <taxon>Aphidini</taxon>
        <taxon>Aphis</taxon>
        <taxon>Aphis</taxon>
    </lineage>
</organism>
<dbReference type="Pfam" id="PF14529">
    <property type="entry name" value="Exo_endo_phos_2"/>
    <property type="match status" value="1"/>
</dbReference>
<accession>A0A6G0Y4K5</accession>
<dbReference type="Pfam" id="PF00078">
    <property type="entry name" value="RVT_1"/>
    <property type="match status" value="1"/>
</dbReference>
<feature type="chain" id="PRO_5026259070" description="Reverse transcriptase domain-containing protein" evidence="1">
    <location>
        <begin position="20"/>
        <end position="782"/>
    </location>
</feature>
<proteinExistence type="predicted"/>
<dbReference type="AlphaFoldDB" id="A0A6G0Y4K5"/>
<dbReference type="SUPFAM" id="SSF56219">
    <property type="entry name" value="DNase I-like"/>
    <property type="match status" value="1"/>
</dbReference>
<keyword evidence="4" id="KW-1185">Reference proteome</keyword>
<gene>
    <name evidence="3" type="ORF">FWK35_00019108</name>
</gene>
<dbReference type="InterPro" id="IPR000477">
    <property type="entry name" value="RT_dom"/>
</dbReference>
<evidence type="ECO:0000256" key="1">
    <source>
        <dbReference type="SAM" id="SignalP"/>
    </source>
</evidence>
<name>A0A6G0Y4K5_APHCR</name>
<protein>
    <recommendedName>
        <fullName evidence="2">Reverse transcriptase domain-containing protein</fullName>
    </recommendedName>
</protein>
<dbReference type="CDD" id="cd01650">
    <property type="entry name" value="RT_nLTR_like"/>
    <property type="match status" value="1"/>
</dbReference>
<dbReference type="Proteomes" id="UP000478052">
    <property type="component" value="Unassembled WGS sequence"/>
</dbReference>
<dbReference type="OrthoDB" id="6622136at2759"/>
<evidence type="ECO:0000313" key="4">
    <source>
        <dbReference type="Proteomes" id="UP000478052"/>
    </source>
</evidence>
<keyword evidence="1" id="KW-0732">Signal</keyword>